<protein>
    <submittedName>
        <fullName evidence="2">EAL domain-containing protein</fullName>
    </submittedName>
</protein>
<dbReference type="InterPro" id="IPR035919">
    <property type="entry name" value="EAL_sf"/>
</dbReference>
<dbReference type="SMART" id="SM00052">
    <property type="entry name" value="EAL"/>
    <property type="match status" value="1"/>
</dbReference>
<feature type="domain" description="EAL" evidence="1">
    <location>
        <begin position="1"/>
        <end position="247"/>
    </location>
</feature>
<reference evidence="2 3" key="1">
    <citation type="journal article" date="2020" name="ISME J.">
        <title>Comparative genomics reveals insights into cyanobacterial evolution and habitat adaptation.</title>
        <authorList>
            <person name="Chen M.Y."/>
            <person name="Teng W.K."/>
            <person name="Zhao L."/>
            <person name="Hu C.X."/>
            <person name="Zhou Y.K."/>
            <person name="Han B.P."/>
            <person name="Song L.R."/>
            <person name="Shu W.S."/>
        </authorList>
    </citation>
    <scope>NUCLEOTIDE SEQUENCE [LARGE SCALE GENOMIC DNA]</scope>
    <source>
        <strain evidence="2 3">FACHB-838</strain>
    </source>
</reference>
<dbReference type="PROSITE" id="PS50883">
    <property type="entry name" value="EAL"/>
    <property type="match status" value="1"/>
</dbReference>
<gene>
    <name evidence="2" type="ORF">H6G97_21025</name>
</gene>
<dbReference type="RefSeq" id="WP_190942591.1">
    <property type="nucleotide sequence ID" value="NZ_JACJSI010000044.1"/>
</dbReference>
<dbReference type="Proteomes" id="UP000623440">
    <property type="component" value="Unassembled WGS sequence"/>
</dbReference>
<accession>A0ABR8DRV6</accession>
<dbReference type="InterPro" id="IPR050706">
    <property type="entry name" value="Cyclic-di-GMP_PDE-like"/>
</dbReference>
<name>A0ABR8DRV6_9NOSO</name>
<dbReference type="PANTHER" id="PTHR33121">
    <property type="entry name" value="CYCLIC DI-GMP PHOSPHODIESTERASE PDEF"/>
    <property type="match status" value="1"/>
</dbReference>
<evidence type="ECO:0000313" key="3">
    <source>
        <dbReference type="Proteomes" id="UP000623440"/>
    </source>
</evidence>
<dbReference type="Gene3D" id="3.20.20.450">
    <property type="entry name" value="EAL domain"/>
    <property type="match status" value="1"/>
</dbReference>
<sequence length="249" mass="27797">AVEREEFRVFYQPIVSLTTGFILGFEALLRWQHPERGLLPPASFIPLAEETGLIVSIGNWALHECCRQMQAWRVSQGTNLPEKIYVNLSLKQFSQPDLIEQIEKILHSTGLAPKCLVLEITENIIMENVDQTSANLLKLKQMGIALSIDDFGSGYSSLSRLSSFPIDILKIDRSFITLMNANSRNLEVCEIIITLANKLGISPSVEGVETQQQLALLRKLKCESAQGYFFSEPLDSLAATALIATNTQW</sequence>
<dbReference type="SUPFAM" id="SSF141868">
    <property type="entry name" value="EAL domain-like"/>
    <property type="match status" value="1"/>
</dbReference>
<dbReference type="InterPro" id="IPR001633">
    <property type="entry name" value="EAL_dom"/>
</dbReference>
<dbReference type="PANTHER" id="PTHR33121:SF70">
    <property type="entry name" value="SIGNALING PROTEIN YKOW"/>
    <property type="match status" value="1"/>
</dbReference>
<evidence type="ECO:0000259" key="1">
    <source>
        <dbReference type="PROSITE" id="PS50883"/>
    </source>
</evidence>
<dbReference type="CDD" id="cd01948">
    <property type="entry name" value="EAL"/>
    <property type="match status" value="1"/>
</dbReference>
<feature type="non-terminal residue" evidence="2">
    <location>
        <position position="1"/>
    </location>
</feature>
<comment type="caution">
    <text evidence="2">The sequence shown here is derived from an EMBL/GenBank/DDBJ whole genome shotgun (WGS) entry which is preliminary data.</text>
</comment>
<dbReference type="EMBL" id="JACJSI010000044">
    <property type="protein sequence ID" value="MBD2531934.1"/>
    <property type="molecule type" value="Genomic_DNA"/>
</dbReference>
<dbReference type="Pfam" id="PF00563">
    <property type="entry name" value="EAL"/>
    <property type="match status" value="1"/>
</dbReference>
<evidence type="ECO:0000313" key="2">
    <source>
        <dbReference type="EMBL" id="MBD2531934.1"/>
    </source>
</evidence>
<organism evidence="2 3">
    <name type="scientific">Nostoc flagelliforme FACHB-838</name>
    <dbReference type="NCBI Taxonomy" id="2692904"/>
    <lineage>
        <taxon>Bacteria</taxon>
        <taxon>Bacillati</taxon>
        <taxon>Cyanobacteriota</taxon>
        <taxon>Cyanophyceae</taxon>
        <taxon>Nostocales</taxon>
        <taxon>Nostocaceae</taxon>
        <taxon>Nostoc</taxon>
    </lineage>
</organism>
<keyword evidence="3" id="KW-1185">Reference proteome</keyword>
<proteinExistence type="predicted"/>